<dbReference type="Proteomes" id="UP000627155">
    <property type="component" value="Chromosome"/>
</dbReference>
<dbReference type="AlphaFoldDB" id="A0A2T4PV32"/>
<proteinExistence type="predicted"/>
<dbReference type="Proteomes" id="UP000241209">
    <property type="component" value="Unassembled WGS sequence"/>
</dbReference>
<reference evidence="2 4" key="1">
    <citation type="journal article" date="2016" name="Front. Microbiol.">
        <title>Comprehensive Phylogenetic Analysis of Bovine Non-aureus Staphylococci Species Based on Whole-Genome Sequencing.</title>
        <authorList>
            <person name="Naushad S."/>
            <person name="Barkema H.W."/>
            <person name="Luby C."/>
            <person name="Condas L.A."/>
            <person name="Nobrega D.B."/>
            <person name="Carson D.A."/>
            <person name="De Buck J."/>
        </authorList>
    </citation>
    <scope>NUCLEOTIDE SEQUENCE [LARGE SCALE GENOMIC DNA]</scope>
    <source>
        <strain evidence="2 4">SNUC 2204</strain>
    </source>
</reference>
<feature type="transmembrane region" description="Helical" evidence="1">
    <location>
        <begin position="33"/>
        <end position="53"/>
    </location>
</feature>
<evidence type="ECO:0000313" key="5">
    <source>
        <dbReference type="Proteomes" id="UP000627155"/>
    </source>
</evidence>
<feature type="transmembrane region" description="Helical" evidence="1">
    <location>
        <begin position="65"/>
        <end position="86"/>
    </location>
</feature>
<evidence type="ECO:0000256" key="1">
    <source>
        <dbReference type="SAM" id="Phobius"/>
    </source>
</evidence>
<dbReference type="EMBL" id="CP069486">
    <property type="protein sequence ID" value="QRO84567.1"/>
    <property type="molecule type" value="Genomic_DNA"/>
</dbReference>
<keyword evidence="1" id="KW-0472">Membrane</keyword>
<dbReference type="STRING" id="1167632.GCA_000286335_00804"/>
<keyword evidence="5" id="KW-1185">Reference proteome</keyword>
<organism evidence="2 4">
    <name type="scientific">Mammaliicoccus vitulinus</name>
    <dbReference type="NCBI Taxonomy" id="71237"/>
    <lineage>
        <taxon>Bacteria</taxon>
        <taxon>Bacillati</taxon>
        <taxon>Bacillota</taxon>
        <taxon>Bacilli</taxon>
        <taxon>Bacillales</taxon>
        <taxon>Staphylococcaceae</taxon>
        <taxon>Mammaliicoccus</taxon>
    </lineage>
</organism>
<evidence type="ECO:0000313" key="4">
    <source>
        <dbReference type="Proteomes" id="UP000241209"/>
    </source>
</evidence>
<accession>A0A2T4PV32</accession>
<dbReference type="EMBL" id="PZFK01000006">
    <property type="protein sequence ID" value="PTI30301.1"/>
    <property type="molecule type" value="Genomic_DNA"/>
</dbReference>
<dbReference type="GeneID" id="64116614"/>
<dbReference type="OrthoDB" id="2414235at2"/>
<dbReference type="RefSeq" id="WP_103323231.1">
    <property type="nucleotide sequence ID" value="NZ_BMDF01000001.1"/>
</dbReference>
<feature type="transmembrane region" description="Helical" evidence="1">
    <location>
        <begin position="6"/>
        <end position="21"/>
    </location>
</feature>
<evidence type="ECO:0000313" key="2">
    <source>
        <dbReference type="EMBL" id="PTI30301.1"/>
    </source>
</evidence>
<gene>
    <name evidence="2" type="ORF">BU072_03890</name>
    <name evidence="3" type="ORF">I6J37_10305</name>
</gene>
<protein>
    <submittedName>
        <fullName evidence="2">Uncharacterized protein</fullName>
    </submittedName>
</protein>
<name>A0A2T4PV32_9STAP</name>
<evidence type="ECO:0000313" key="3">
    <source>
        <dbReference type="EMBL" id="QRO84567.1"/>
    </source>
</evidence>
<sequence>MQIITFILVVLPLLFIISIFQRKNKRAIVKKDYGIIMVLGIIGVFLASILLTLTNDESSLSFNVILGSIGAGIVWGVLVSVTLFVLKKLLNK</sequence>
<keyword evidence="1" id="KW-1133">Transmembrane helix</keyword>
<reference evidence="2" key="2">
    <citation type="submission" date="2018-03" db="EMBL/GenBank/DDBJ databases">
        <authorList>
            <person name="Keele B.F."/>
        </authorList>
    </citation>
    <scope>NUCLEOTIDE SEQUENCE</scope>
    <source>
        <strain evidence="2">SNUC 2204</strain>
    </source>
</reference>
<keyword evidence="1" id="KW-0812">Transmembrane</keyword>
<reference evidence="3 5" key="3">
    <citation type="submission" date="2021-02" db="EMBL/GenBank/DDBJ databases">
        <title>FDA dAtabase for Regulatory Grade micrObial Sequences (FDA-ARGOS): Supporting development and validation of Infectious Disease Dx tests.</title>
        <authorList>
            <person name="Sproer C."/>
            <person name="Gronow S."/>
            <person name="Severitt S."/>
            <person name="Schroder I."/>
            <person name="Tallon L."/>
            <person name="Sadzewicz L."/>
            <person name="Zhao X."/>
            <person name="Boylan J."/>
            <person name="Ott S."/>
            <person name="Bowen H."/>
            <person name="Vavikolanu K."/>
            <person name="Mehta A."/>
            <person name="Aluvathingal J."/>
            <person name="Nadendla S."/>
            <person name="Lowell S."/>
            <person name="Myers T."/>
            <person name="Yan Y."/>
            <person name="Sichtig H."/>
        </authorList>
    </citation>
    <scope>NUCLEOTIDE SEQUENCE [LARGE SCALE GENOMIC DNA]</scope>
    <source>
        <strain evidence="3 5">FDAARGOS_1207</strain>
    </source>
</reference>